<organism evidence="2 3">
    <name type="scientific">Ceratosolen solmsi marchali</name>
    <dbReference type="NCBI Taxonomy" id="326594"/>
    <lineage>
        <taxon>Eukaryota</taxon>
        <taxon>Metazoa</taxon>
        <taxon>Ecdysozoa</taxon>
        <taxon>Arthropoda</taxon>
        <taxon>Hexapoda</taxon>
        <taxon>Insecta</taxon>
        <taxon>Pterygota</taxon>
        <taxon>Neoptera</taxon>
        <taxon>Endopterygota</taxon>
        <taxon>Hymenoptera</taxon>
        <taxon>Apocrita</taxon>
        <taxon>Proctotrupomorpha</taxon>
        <taxon>Chalcidoidea</taxon>
        <taxon>Agaonidae</taxon>
        <taxon>Agaoninae</taxon>
        <taxon>Ceratosolen</taxon>
    </lineage>
</organism>
<accession>A0AAJ6VLR7</accession>
<evidence type="ECO:0000313" key="2">
    <source>
        <dbReference type="Proteomes" id="UP000695007"/>
    </source>
</evidence>
<protein>
    <submittedName>
        <fullName evidence="3">Golgin subfamily A member 1-like</fullName>
    </submittedName>
</protein>
<dbReference type="GeneID" id="105359875"/>
<sequence length="423" mass="50142">MFANLKNKIKEEIGNDVTTVIRNVGSVHTLNRHLSQTVSTSSIRGSQFSLDESKDDAIICHSPSIHIKRENSFDLKFDNDIMLSAKDIKLFENKEDEWRRKMQKREAELLKKMEKKEEEYRIKLFEREKEWKKIIEKHEKEKIKLIEDRLKAESTKNVLEIALTDAEEYKKKFYSIQENAEEMEGFQTQEMAKIKHLLLVKEQDIGDKSQRLKMATSEIENLKTELLRLRQYEDKLNNIQDEMEFLRHSTQREKAQLLNKLAQTEEEVRHLKDKIFILEQRVALELSDQVTVDDRVADLMRERTLLERKLEETYLHLSDIKTSWSSKILSLEMQIGRLSKQAGEEGLERKRVEQEKEVLRVKIKKLEANIEVNSVIMATKDAKLLRMAEDIDEMAMELKELRVNIDDEVEEFKQKIVSYRDMQ</sequence>
<dbReference type="KEGG" id="csol:105359875"/>
<evidence type="ECO:0000313" key="3">
    <source>
        <dbReference type="RefSeq" id="XP_011494910.1"/>
    </source>
</evidence>
<keyword evidence="1" id="KW-0175">Coiled coil</keyword>
<reference evidence="3" key="1">
    <citation type="submission" date="2025-08" db="UniProtKB">
        <authorList>
            <consortium name="RefSeq"/>
        </authorList>
    </citation>
    <scope>IDENTIFICATION</scope>
</reference>
<dbReference type="AlphaFoldDB" id="A0AAJ6VLR7"/>
<evidence type="ECO:0000256" key="1">
    <source>
        <dbReference type="SAM" id="Coils"/>
    </source>
</evidence>
<feature type="coiled-coil region" evidence="1">
    <location>
        <begin position="349"/>
        <end position="415"/>
    </location>
</feature>
<proteinExistence type="predicted"/>
<dbReference type="Proteomes" id="UP000695007">
    <property type="component" value="Unplaced"/>
</dbReference>
<name>A0AAJ6VLR7_9HYME</name>
<dbReference type="RefSeq" id="XP_011494910.1">
    <property type="nucleotide sequence ID" value="XM_011496608.1"/>
</dbReference>
<gene>
    <name evidence="3" type="primary">LOC105359875</name>
</gene>
<feature type="coiled-coil region" evidence="1">
    <location>
        <begin position="205"/>
        <end position="281"/>
    </location>
</feature>
<feature type="coiled-coil region" evidence="1">
    <location>
        <begin position="88"/>
        <end position="155"/>
    </location>
</feature>
<keyword evidence="2" id="KW-1185">Reference proteome</keyword>